<evidence type="ECO:0000256" key="1">
    <source>
        <dbReference type="SAM" id="MobiDB-lite"/>
    </source>
</evidence>
<comment type="caution">
    <text evidence="2">The sequence shown here is derived from an EMBL/GenBank/DDBJ whole genome shotgun (WGS) entry which is preliminary data.</text>
</comment>
<keyword evidence="3" id="KW-1185">Reference proteome</keyword>
<dbReference type="AlphaFoldDB" id="A0A0J6VRP6"/>
<name>A0A0J6VRP6_9MYCO</name>
<gene>
    <name evidence="2" type="ORF">MCHLDSM_04043</name>
</gene>
<accession>A0A0J6VRP6</accession>
<reference evidence="2 3" key="1">
    <citation type="journal article" date="2015" name="Genome Biol. Evol.">
        <title>Characterization of Three Mycobacterium spp. with Potential Use in Bioremediation by Genome Sequencing and Comparative Genomics.</title>
        <authorList>
            <person name="Das S."/>
            <person name="Pettersson B.M."/>
            <person name="Behra P.R."/>
            <person name="Ramesh M."/>
            <person name="Dasgupta S."/>
            <person name="Bhattacharya A."/>
            <person name="Kirsebom L.A."/>
        </authorList>
    </citation>
    <scope>NUCLEOTIDE SEQUENCE [LARGE SCALE GENOMIC DNA]</scope>
    <source>
        <strain evidence="2 3">DSM 43826</strain>
    </source>
</reference>
<evidence type="ECO:0000313" key="2">
    <source>
        <dbReference type="EMBL" id="KMO72148.1"/>
    </source>
</evidence>
<feature type="region of interest" description="Disordered" evidence="1">
    <location>
        <begin position="38"/>
        <end position="123"/>
    </location>
</feature>
<sequence length="146" mass="15608">MTTIKHLTALINASSLGTRTGRVARRSVTAAEGDALARRAAEGGQGHDNSEEFRGRADERTYRPVSGSTPGRTNRKDKTMAKGHHRSATTGRYVKASTAARNPKTTVTERGANRSSGTHHRSAITGKFVKGSTAARHPNTTITERG</sequence>
<dbReference type="Proteomes" id="UP000036513">
    <property type="component" value="Unassembled WGS sequence"/>
</dbReference>
<dbReference type="EMBL" id="JYNL01000046">
    <property type="protein sequence ID" value="KMO72148.1"/>
    <property type="molecule type" value="Genomic_DNA"/>
</dbReference>
<dbReference type="PATRIC" id="fig|37916.4.peg.4013"/>
<dbReference type="RefSeq" id="WP_082168969.1">
    <property type="nucleotide sequence ID" value="NZ_JYNL01000046.1"/>
</dbReference>
<proteinExistence type="predicted"/>
<feature type="compositionally biased region" description="Polar residues" evidence="1">
    <location>
        <begin position="99"/>
        <end position="116"/>
    </location>
</feature>
<feature type="compositionally biased region" description="Basic and acidic residues" evidence="1">
    <location>
        <begin position="48"/>
        <end position="62"/>
    </location>
</feature>
<organism evidence="2 3">
    <name type="scientific">Mycolicibacterium chlorophenolicum</name>
    <dbReference type="NCBI Taxonomy" id="37916"/>
    <lineage>
        <taxon>Bacteria</taxon>
        <taxon>Bacillati</taxon>
        <taxon>Actinomycetota</taxon>
        <taxon>Actinomycetes</taxon>
        <taxon>Mycobacteriales</taxon>
        <taxon>Mycobacteriaceae</taxon>
        <taxon>Mycolicibacterium</taxon>
    </lineage>
</organism>
<evidence type="ECO:0000313" key="3">
    <source>
        <dbReference type="Proteomes" id="UP000036513"/>
    </source>
</evidence>
<dbReference type="STRING" id="37916.MCHLDSM_04043"/>
<protein>
    <submittedName>
        <fullName evidence="2">Uncharacterized protein</fullName>
    </submittedName>
</protein>